<dbReference type="Pfam" id="PF25426">
    <property type="entry name" value="AAA_lid_BCS1"/>
    <property type="match status" value="1"/>
</dbReference>
<dbReference type="Proteomes" id="UP000799757">
    <property type="component" value="Unassembled WGS sequence"/>
</dbReference>
<evidence type="ECO:0000256" key="12">
    <source>
        <dbReference type="RuleBase" id="RU003651"/>
    </source>
</evidence>
<reference evidence="15" key="1">
    <citation type="journal article" date="2020" name="Stud. Mycol.">
        <title>101 Dothideomycetes genomes: a test case for predicting lifestyles and emergence of pathogens.</title>
        <authorList>
            <person name="Haridas S."/>
            <person name="Albert R."/>
            <person name="Binder M."/>
            <person name="Bloem J."/>
            <person name="Labutti K."/>
            <person name="Salamov A."/>
            <person name="Andreopoulos B."/>
            <person name="Baker S."/>
            <person name="Barry K."/>
            <person name="Bills G."/>
            <person name="Bluhm B."/>
            <person name="Cannon C."/>
            <person name="Castanera R."/>
            <person name="Culley D."/>
            <person name="Daum C."/>
            <person name="Ezra D."/>
            <person name="Gonzalez J."/>
            <person name="Henrissat B."/>
            <person name="Kuo A."/>
            <person name="Liang C."/>
            <person name="Lipzen A."/>
            <person name="Lutzoni F."/>
            <person name="Magnuson J."/>
            <person name="Mondo S."/>
            <person name="Nolan M."/>
            <person name="Ohm R."/>
            <person name="Pangilinan J."/>
            <person name="Park H.-J."/>
            <person name="Ramirez L."/>
            <person name="Alfaro M."/>
            <person name="Sun H."/>
            <person name="Tritt A."/>
            <person name="Yoshinaga Y."/>
            <person name="Zwiers L.-H."/>
            <person name="Turgeon B."/>
            <person name="Goodwin S."/>
            <person name="Spatafora J."/>
            <person name="Crous P."/>
            <person name="Grigoriev I."/>
        </authorList>
    </citation>
    <scope>NUCLEOTIDE SEQUENCE</scope>
    <source>
        <strain evidence="15">CBS 109.77</strain>
    </source>
</reference>
<gene>
    <name evidence="15" type="ORF">K505DRAFT_374451</name>
</gene>
<evidence type="ECO:0000256" key="10">
    <source>
        <dbReference type="ARBA" id="ARBA00023136"/>
    </source>
</evidence>
<dbReference type="SMART" id="SM00382">
    <property type="entry name" value="AAA"/>
    <property type="match status" value="1"/>
</dbReference>
<dbReference type="Pfam" id="PF08740">
    <property type="entry name" value="BCS1_N"/>
    <property type="match status" value="1"/>
</dbReference>
<dbReference type="Gene3D" id="3.40.50.300">
    <property type="entry name" value="P-loop containing nucleotide triphosphate hydrolases"/>
    <property type="match status" value="1"/>
</dbReference>
<dbReference type="SUPFAM" id="SSF52540">
    <property type="entry name" value="P-loop containing nucleoside triphosphate hydrolases"/>
    <property type="match status" value="1"/>
</dbReference>
<evidence type="ECO:0000313" key="16">
    <source>
        <dbReference type="Proteomes" id="UP000799757"/>
    </source>
</evidence>
<evidence type="ECO:0000256" key="4">
    <source>
        <dbReference type="ARBA" id="ARBA00022741"/>
    </source>
</evidence>
<dbReference type="InterPro" id="IPR003960">
    <property type="entry name" value="ATPase_AAA_CS"/>
</dbReference>
<dbReference type="GO" id="GO:0005743">
    <property type="term" value="C:mitochondrial inner membrane"/>
    <property type="evidence" value="ECO:0007669"/>
    <property type="project" value="UniProtKB-SubCell"/>
</dbReference>
<comment type="similarity">
    <text evidence="2">Belongs to the AAA ATPase family. BCS1 subfamily.</text>
</comment>
<dbReference type="InterPro" id="IPR050747">
    <property type="entry name" value="Mitochondrial_chaperone_BCS1"/>
</dbReference>
<evidence type="ECO:0000259" key="13">
    <source>
        <dbReference type="SMART" id="SM00382"/>
    </source>
</evidence>
<evidence type="ECO:0000256" key="11">
    <source>
        <dbReference type="ARBA" id="ARBA00048778"/>
    </source>
</evidence>
<keyword evidence="9" id="KW-0496">Mitochondrion</keyword>
<feature type="domain" description="BCS1 N-terminal" evidence="14">
    <location>
        <begin position="68"/>
        <end position="261"/>
    </location>
</feature>
<keyword evidence="5" id="KW-0999">Mitochondrion inner membrane</keyword>
<evidence type="ECO:0000259" key="14">
    <source>
        <dbReference type="SMART" id="SM01024"/>
    </source>
</evidence>
<evidence type="ECO:0000256" key="5">
    <source>
        <dbReference type="ARBA" id="ARBA00022792"/>
    </source>
</evidence>
<keyword evidence="4 12" id="KW-0547">Nucleotide-binding</keyword>
<evidence type="ECO:0000256" key="2">
    <source>
        <dbReference type="ARBA" id="ARBA00007448"/>
    </source>
</evidence>
<keyword evidence="8" id="KW-1133">Transmembrane helix</keyword>
<evidence type="ECO:0000313" key="15">
    <source>
        <dbReference type="EMBL" id="KAF2794707.1"/>
    </source>
</evidence>
<feature type="domain" description="AAA+ ATPase" evidence="13">
    <location>
        <begin position="294"/>
        <end position="438"/>
    </location>
</feature>
<dbReference type="PROSITE" id="PS00674">
    <property type="entry name" value="AAA"/>
    <property type="match status" value="1"/>
</dbReference>
<dbReference type="EMBL" id="MU001882">
    <property type="protein sequence ID" value="KAF2794707.1"/>
    <property type="molecule type" value="Genomic_DNA"/>
</dbReference>
<dbReference type="AlphaFoldDB" id="A0A6A6XG86"/>
<keyword evidence="10" id="KW-0472">Membrane</keyword>
<protein>
    <submittedName>
        <fullName evidence="15">P-loop containing nucleoside triphosphate hydrolase protein</fullName>
    </submittedName>
</protein>
<dbReference type="InterPro" id="IPR003593">
    <property type="entry name" value="AAA+_ATPase"/>
</dbReference>
<keyword evidence="3" id="KW-0812">Transmembrane</keyword>
<dbReference type="InterPro" id="IPR027417">
    <property type="entry name" value="P-loop_NTPase"/>
</dbReference>
<keyword evidence="7 12" id="KW-0067">ATP-binding</keyword>
<comment type="subcellular location">
    <subcellularLocation>
        <location evidence="1">Mitochondrion inner membrane</location>
        <topology evidence="1">Single-pass membrane protein</topology>
    </subcellularLocation>
</comment>
<evidence type="ECO:0000256" key="9">
    <source>
        <dbReference type="ARBA" id="ARBA00023128"/>
    </source>
</evidence>
<name>A0A6A6XG86_9PLEO</name>
<dbReference type="OrthoDB" id="10251412at2759"/>
<evidence type="ECO:0000256" key="3">
    <source>
        <dbReference type="ARBA" id="ARBA00022692"/>
    </source>
</evidence>
<accession>A0A6A6XG86</accession>
<dbReference type="SMART" id="SM01024">
    <property type="entry name" value="BCS1_N"/>
    <property type="match status" value="1"/>
</dbReference>
<dbReference type="PANTHER" id="PTHR23070">
    <property type="entry name" value="BCS1 AAA-TYPE ATPASE"/>
    <property type="match status" value="1"/>
</dbReference>
<evidence type="ECO:0000256" key="8">
    <source>
        <dbReference type="ARBA" id="ARBA00022989"/>
    </source>
</evidence>
<comment type="catalytic activity">
    <reaction evidence="11">
        <text>ATP + H2O = ADP + phosphate + H(+)</text>
        <dbReference type="Rhea" id="RHEA:13065"/>
        <dbReference type="ChEBI" id="CHEBI:15377"/>
        <dbReference type="ChEBI" id="CHEBI:15378"/>
        <dbReference type="ChEBI" id="CHEBI:30616"/>
        <dbReference type="ChEBI" id="CHEBI:43474"/>
        <dbReference type="ChEBI" id="CHEBI:456216"/>
    </reaction>
    <physiologicalReaction direction="left-to-right" evidence="11">
        <dbReference type="Rhea" id="RHEA:13066"/>
    </physiologicalReaction>
</comment>
<dbReference type="Pfam" id="PF00004">
    <property type="entry name" value="AAA"/>
    <property type="match status" value="1"/>
</dbReference>
<dbReference type="InterPro" id="IPR003959">
    <property type="entry name" value="ATPase_AAA_core"/>
</dbReference>
<evidence type="ECO:0000256" key="6">
    <source>
        <dbReference type="ARBA" id="ARBA00022801"/>
    </source>
</evidence>
<proteinExistence type="inferred from homology"/>
<evidence type="ECO:0000256" key="7">
    <source>
        <dbReference type="ARBA" id="ARBA00022840"/>
    </source>
</evidence>
<evidence type="ECO:0000256" key="1">
    <source>
        <dbReference type="ARBA" id="ARBA00004434"/>
    </source>
</evidence>
<dbReference type="GO" id="GO:0016887">
    <property type="term" value="F:ATP hydrolysis activity"/>
    <property type="evidence" value="ECO:0007669"/>
    <property type="project" value="InterPro"/>
</dbReference>
<dbReference type="GO" id="GO:0005524">
    <property type="term" value="F:ATP binding"/>
    <property type="evidence" value="ECO:0007669"/>
    <property type="project" value="UniProtKB-KW"/>
</dbReference>
<organism evidence="15 16">
    <name type="scientific">Melanomma pulvis-pyrius CBS 109.77</name>
    <dbReference type="NCBI Taxonomy" id="1314802"/>
    <lineage>
        <taxon>Eukaryota</taxon>
        <taxon>Fungi</taxon>
        <taxon>Dikarya</taxon>
        <taxon>Ascomycota</taxon>
        <taxon>Pezizomycotina</taxon>
        <taxon>Dothideomycetes</taxon>
        <taxon>Pleosporomycetidae</taxon>
        <taxon>Pleosporales</taxon>
        <taxon>Melanommataceae</taxon>
        <taxon>Melanomma</taxon>
    </lineage>
</organism>
<dbReference type="InterPro" id="IPR014851">
    <property type="entry name" value="BCS1_N"/>
</dbReference>
<keyword evidence="6 15" id="KW-0378">Hydrolase</keyword>
<dbReference type="InterPro" id="IPR057495">
    <property type="entry name" value="AAA_lid_BCS1"/>
</dbReference>
<keyword evidence="16" id="KW-1185">Reference proteome</keyword>
<sequence length="566" mass="62583">MGDGHLPNKTDFASTHHRKASINIYRQPLDSPGLVPVHQKQAVAVGLPILEILQRLLHRLQSGYSLDTVLALIAIYKAGVPVYKCLTHVFVYLFTSQVTVPEYDPVAKEILAWMSSEVMSKSRTTEAMILSSGDDSSFFGKENFYRHVGQRASAAQLSDDVQYMAPIGKKIFWIGFRPFLFYRSGGFTPTYMNQVWKNGPQQNALVLRTLGWSLQPLQNFIKTCTDVKLENKTGTTRIYFSGQIEGTWQSVTKAVRKLDTIDIDEEIKSDLIKDAYFYYSAEARRFYHDCGIPYRRGYLFHGPPGTGKTSFSAALAGRLNCDLYMINLATGDVSDKKLHRLFLALPKKCVVVIEDIDSAGIGREQDVIPQIPPLHLPRYPDERPRAKVTLSGLLNAIDGNASSEGRLLVMTSNNPDALDEALTRPGRIDKSVFFGNMSKLAATNIFVRLIGRTTFATSNYSPDQIADKAAEFSGKLPANVFTPAQVQNFLQYCRGDPDKAIQEVDAWVQKNAPKVAQAQQTNDVQGTTTPPPALAHAPAHAAAINAKLLNGSLGGDADLDVVPRRL</sequence>